<comment type="similarity">
    <text evidence="1">Belongs to the class IV-like SAM-binding methyltransferase superfamily. RNA methyltransferase TrmH family.</text>
</comment>
<evidence type="ECO:0000256" key="3">
    <source>
        <dbReference type="ARBA" id="ARBA00022679"/>
    </source>
</evidence>
<dbReference type="SMART" id="SM00967">
    <property type="entry name" value="SpoU_sub_bind"/>
    <property type="match status" value="1"/>
</dbReference>
<dbReference type="CDD" id="cd18103">
    <property type="entry name" value="SpoU-like_RlmB"/>
    <property type="match status" value="1"/>
</dbReference>
<dbReference type="Proteomes" id="UP000460257">
    <property type="component" value="Unassembled WGS sequence"/>
</dbReference>
<dbReference type="Pfam" id="PF00588">
    <property type="entry name" value="SpoU_methylase"/>
    <property type="match status" value="1"/>
</dbReference>
<dbReference type="PANTHER" id="PTHR46429:SF1">
    <property type="entry name" value="23S RRNA (GUANOSINE-2'-O-)-METHYLTRANSFERASE RLMB"/>
    <property type="match status" value="1"/>
</dbReference>
<dbReference type="GO" id="GO:0005829">
    <property type="term" value="C:cytosol"/>
    <property type="evidence" value="ECO:0007669"/>
    <property type="project" value="TreeGrafter"/>
</dbReference>
<dbReference type="InterPro" id="IPR001537">
    <property type="entry name" value="SpoU_MeTrfase"/>
</dbReference>
<name>A0A6N7J189_9FIRM</name>
<keyword evidence="2" id="KW-0489">Methyltransferase</keyword>
<keyword evidence="6" id="KW-1185">Reference proteome</keyword>
<evidence type="ECO:0000313" key="5">
    <source>
        <dbReference type="EMBL" id="MQN01589.1"/>
    </source>
</evidence>
<dbReference type="Gene3D" id="3.30.1330.30">
    <property type="match status" value="1"/>
</dbReference>
<proteinExistence type="inferred from homology"/>
<evidence type="ECO:0000256" key="2">
    <source>
        <dbReference type="ARBA" id="ARBA00022603"/>
    </source>
</evidence>
<dbReference type="GO" id="GO:0003723">
    <property type="term" value="F:RNA binding"/>
    <property type="evidence" value="ECO:0007669"/>
    <property type="project" value="InterPro"/>
</dbReference>
<feature type="domain" description="RNA 2-O ribose methyltransferase substrate binding" evidence="4">
    <location>
        <begin position="7"/>
        <end position="82"/>
    </location>
</feature>
<dbReference type="GO" id="GO:0032259">
    <property type="term" value="P:methylation"/>
    <property type="evidence" value="ECO:0007669"/>
    <property type="project" value="UniProtKB-KW"/>
</dbReference>
<dbReference type="GO" id="GO:0008173">
    <property type="term" value="F:RNA methyltransferase activity"/>
    <property type="evidence" value="ECO:0007669"/>
    <property type="project" value="InterPro"/>
</dbReference>
<sequence>MHDESTIIEGRNAVLEALRSDITVERIFVLKSSYDGPIHTILREAKRQGIRTDFVDKSRLDEICPDKKHQGVAAYVAAFSYSSVDDILAKSKEKGTDPFIFILDEIEDPHNLGAIIRTANMAGADGVIIPKNRAVGLTSSAVKASAGAISYVPVAKVTNLSRTIDELKEKGIWIYACDLDGESIYRTSLTGPLAIVIGNEGRGISKLVKEKCDAVVSIPTFGDIDSLNASVSCGVVAFEAVRQRLEKK</sequence>
<dbReference type="PANTHER" id="PTHR46429">
    <property type="entry name" value="23S RRNA (GUANOSINE-2'-O-)-METHYLTRANSFERASE RLMB"/>
    <property type="match status" value="1"/>
</dbReference>
<dbReference type="Gene3D" id="3.40.1280.10">
    <property type="match status" value="1"/>
</dbReference>
<dbReference type="AlphaFoldDB" id="A0A6N7J189"/>
<dbReference type="InterPro" id="IPR004441">
    <property type="entry name" value="rRNA_MeTrfase_TrmH"/>
</dbReference>
<keyword evidence="3" id="KW-0808">Transferase</keyword>
<organism evidence="5 6">
    <name type="scientific">Candidatus Weimeria bifida</name>
    <dbReference type="NCBI Taxonomy" id="2599074"/>
    <lineage>
        <taxon>Bacteria</taxon>
        <taxon>Bacillati</taxon>
        <taxon>Bacillota</taxon>
        <taxon>Clostridia</taxon>
        <taxon>Lachnospirales</taxon>
        <taxon>Lachnospiraceae</taxon>
        <taxon>Candidatus Weimeria</taxon>
    </lineage>
</organism>
<reference evidence="5" key="1">
    <citation type="journal article" date="2020" name="Appl. Environ. Microbiol.">
        <title>Medium-Chain Fatty Acid Synthesis by 'Candidatus Weimeria bifida' gen. nov., sp. nov., and 'Candidatus Pseudoramibacter fermentans' sp. nov.</title>
        <authorList>
            <person name="Scarborough M.J."/>
            <person name="Myers K.S."/>
            <person name="Donohue T.J."/>
            <person name="Noguera D.R."/>
        </authorList>
    </citation>
    <scope>NUCLEOTIDE SEQUENCE</scope>
    <source>
        <strain evidence="5">LCO1.1</strain>
    </source>
</reference>
<dbReference type="InterPro" id="IPR013123">
    <property type="entry name" value="SpoU_subst-bd"/>
</dbReference>
<dbReference type="GO" id="GO:0006396">
    <property type="term" value="P:RNA processing"/>
    <property type="evidence" value="ECO:0007669"/>
    <property type="project" value="InterPro"/>
</dbReference>
<evidence type="ECO:0000313" key="6">
    <source>
        <dbReference type="Proteomes" id="UP000460257"/>
    </source>
</evidence>
<comment type="caution">
    <text evidence="5">The sequence shown here is derived from an EMBL/GenBank/DDBJ whole genome shotgun (WGS) entry which is preliminary data.</text>
</comment>
<dbReference type="SUPFAM" id="SSF55315">
    <property type="entry name" value="L30e-like"/>
    <property type="match status" value="1"/>
</dbReference>
<dbReference type="InterPro" id="IPR029026">
    <property type="entry name" value="tRNA_m1G_MTases_N"/>
</dbReference>
<protein>
    <submittedName>
        <fullName evidence="5">23S rRNA (Guanosine(2251)-2'-O)-methyltransferase RlmB</fullName>
    </submittedName>
</protein>
<accession>A0A6N7J189</accession>
<dbReference type="SUPFAM" id="SSF75217">
    <property type="entry name" value="alpha/beta knot"/>
    <property type="match status" value="1"/>
</dbReference>
<evidence type="ECO:0000259" key="4">
    <source>
        <dbReference type="SMART" id="SM00967"/>
    </source>
</evidence>
<dbReference type="InterPro" id="IPR029028">
    <property type="entry name" value="Alpha/beta_knot_MTases"/>
</dbReference>
<gene>
    <name evidence="5" type="primary">rlmB</name>
    <name evidence="5" type="ORF">FRC54_06670</name>
</gene>
<dbReference type="InterPro" id="IPR029064">
    <property type="entry name" value="Ribosomal_eL30-like_sf"/>
</dbReference>
<dbReference type="NCBIfam" id="TIGR00186">
    <property type="entry name" value="rRNA_methyl_3"/>
    <property type="match status" value="1"/>
</dbReference>
<dbReference type="FunFam" id="3.40.1280.10:FF:000008">
    <property type="entry name" value="Group 3 RNA methyltransferase TrmH"/>
    <property type="match status" value="1"/>
</dbReference>
<dbReference type="Pfam" id="PF08032">
    <property type="entry name" value="SpoU_sub_bind"/>
    <property type="match status" value="1"/>
</dbReference>
<evidence type="ECO:0000256" key="1">
    <source>
        <dbReference type="ARBA" id="ARBA00007228"/>
    </source>
</evidence>
<dbReference type="EMBL" id="VOGC01000006">
    <property type="protein sequence ID" value="MQN01589.1"/>
    <property type="molecule type" value="Genomic_DNA"/>
</dbReference>